<dbReference type="AlphaFoldDB" id="A0A3S9MYC8"/>
<dbReference type="PROSITE" id="PS51257">
    <property type="entry name" value="PROKAR_LIPOPROTEIN"/>
    <property type="match status" value="1"/>
</dbReference>
<dbReference type="KEGG" id="noj:EJ995_07905"/>
<proteinExistence type="predicted"/>
<dbReference type="Pfam" id="PF14060">
    <property type="entry name" value="DUF4252"/>
    <property type="match status" value="1"/>
</dbReference>
<dbReference type="EMBL" id="CP034549">
    <property type="protein sequence ID" value="AZQ44158.1"/>
    <property type="molecule type" value="Genomic_DNA"/>
</dbReference>
<feature type="chain" id="PRO_5019361273" evidence="1">
    <location>
        <begin position="24"/>
        <end position="192"/>
    </location>
</feature>
<organism evidence="2 3">
    <name type="scientific">Nonlabens ponticola</name>
    <dbReference type="NCBI Taxonomy" id="2496866"/>
    <lineage>
        <taxon>Bacteria</taxon>
        <taxon>Pseudomonadati</taxon>
        <taxon>Bacteroidota</taxon>
        <taxon>Flavobacteriia</taxon>
        <taxon>Flavobacteriales</taxon>
        <taxon>Flavobacteriaceae</taxon>
        <taxon>Nonlabens</taxon>
    </lineage>
</organism>
<evidence type="ECO:0000256" key="1">
    <source>
        <dbReference type="SAM" id="SignalP"/>
    </source>
</evidence>
<keyword evidence="1" id="KW-0732">Signal</keyword>
<feature type="signal peptide" evidence="1">
    <location>
        <begin position="1"/>
        <end position="23"/>
    </location>
</feature>
<protein>
    <submittedName>
        <fullName evidence="2">DUF4252 domain-containing protein</fullName>
    </submittedName>
</protein>
<gene>
    <name evidence="2" type="ORF">EJ995_07905</name>
</gene>
<dbReference type="InterPro" id="IPR025348">
    <property type="entry name" value="DUF4252"/>
</dbReference>
<dbReference type="Proteomes" id="UP000279600">
    <property type="component" value="Chromosome"/>
</dbReference>
<reference evidence="2 3" key="1">
    <citation type="submission" date="2018-12" db="EMBL/GenBank/DDBJ databases">
        <title>Complete genome of Nonlabens sp. MJ115.</title>
        <authorList>
            <person name="Choi H.S."/>
            <person name="Jung J."/>
        </authorList>
    </citation>
    <scope>NUCLEOTIDE SEQUENCE [LARGE SCALE GENOMIC DNA]</scope>
    <source>
        <strain evidence="2 3">MJ115</strain>
    </source>
</reference>
<sequence length="192" mass="21267">MNRLIFKVIALSLVALSMLTSCEKPESLQQYYLNSQEKDGFITSSIPKGIMEINTDNMSDEAQNAYNSIDKVNVLALPVNEENRAQYDLESVRLNNVFANEDYKLLMSHNSDSLKIKMMYDGTQNAIDEIIVYGNSPKMGLGVARVIGDDMNVAAIMEMLKELENDKNAASNIEGLLGDMGISTSDISIDPK</sequence>
<evidence type="ECO:0000313" key="3">
    <source>
        <dbReference type="Proteomes" id="UP000279600"/>
    </source>
</evidence>
<dbReference type="OrthoDB" id="1143555at2"/>
<accession>A0A3S9MYC8</accession>
<dbReference type="RefSeq" id="WP_126447319.1">
    <property type="nucleotide sequence ID" value="NZ_CP034549.1"/>
</dbReference>
<keyword evidence="3" id="KW-1185">Reference proteome</keyword>
<evidence type="ECO:0000313" key="2">
    <source>
        <dbReference type="EMBL" id="AZQ44158.1"/>
    </source>
</evidence>
<name>A0A3S9MYC8_9FLAO</name>